<sequence length="130" mass="14903">MKKFIVTVLTLLFLVSCNESNTVKETPRFRVYKTENIFTTLLLDTRTGRLWQTQYSLDDKHFEGTTPISTESHASATDPNGRFALTKTHNMWTYILADTKTGALWHCQFSIKDDESRFCIPLSSSKESSL</sequence>
<keyword evidence="3" id="KW-1185">Reference proteome</keyword>
<reference evidence="2 4" key="2">
    <citation type="submission" date="2018-06" db="EMBL/GenBank/DDBJ databases">
        <authorList>
            <consortium name="Pathogen Informatics"/>
            <person name="Doyle S."/>
        </authorList>
    </citation>
    <scope>NUCLEOTIDE SEQUENCE [LARGE SCALE GENOMIC DNA]</scope>
    <source>
        <strain evidence="2 4">NCTC12438</strain>
    </source>
</reference>
<gene>
    <name evidence="1" type="ORF">Lcin_1453</name>
    <name evidence="2" type="ORF">NCTC12438_02563</name>
</gene>
<evidence type="ECO:0000313" key="1">
    <source>
        <dbReference type="EMBL" id="KTC88576.1"/>
    </source>
</evidence>
<proteinExistence type="predicted"/>
<reference evidence="1 3" key="1">
    <citation type="submission" date="2015-11" db="EMBL/GenBank/DDBJ databases">
        <title>Genomic analysis of 38 Legionella species identifies large and diverse effector repertoires.</title>
        <authorList>
            <person name="Burstein D."/>
            <person name="Amaro F."/>
            <person name="Zusman T."/>
            <person name="Lifshitz Z."/>
            <person name="Cohen O."/>
            <person name="Gilbert J.A."/>
            <person name="Pupko T."/>
            <person name="Shuman H.A."/>
            <person name="Segal G."/>
        </authorList>
    </citation>
    <scope>NUCLEOTIDE SEQUENCE [LARGE SCALE GENOMIC DNA]</scope>
    <source>
        <strain evidence="1 3">CDC#72-OH-14</strain>
    </source>
</reference>
<name>A0A378IMP6_9GAMM</name>
<evidence type="ECO:0000313" key="2">
    <source>
        <dbReference type="EMBL" id="STX35935.1"/>
    </source>
</evidence>
<protein>
    <submittedName>
        <fullName evidence="2">Uncharacterized protein</fullName>
    </submittedName>
</protein>
<dbReference type="OrthoDB" id="674844at2"/>
<dbReference type="RefSeq" id="WP_058464647.1">
    <property type="nucleotide sequence ID" value="NZ_CAAAHQ010000004.1"/>
</dbReference>
<dbReference type="STRING" id="28085.Lcin_1453"/>
<dbReference type="Proteomes" id="UP000255316">
    <property type="component" value="Unassembled WGS sequence"/>
</dbReference>
<dbReference type="EMBL" id="UGNX01000001">
    <property type="protein sequence ID" value="STX35935.1"/>
    <property type="molecule type" value="Genomic_DNA"/>
</dbReference>
<dbReference type="AlphaFoldDB" id="A0A378IMP6"/>
<dbReference type="EMBL" id="LNXX01000014">
    <property type="protein sequence ID" value="KTC88576.1"/>
    <property type="molecule type" value="Genomic_DNA"/>
</dbReference>
<accession>A0A378IMP6</accession>
<evidence type="ECO:0000313" key="4">
    <source>
        <dbReference type="Proteomes" id="UP000255316"/>
    </source>
</evidence>
<organism evidence="2 4">
    <name type="scientific">Legionella cincinnatiensis</name>
    <dbReference type="NCBI Taxonomy" id="28085"/>
    <lineage>
        <taxon>Bacteria</taxon>
        <taxon>Pseudomonadati</taxon>
        <taxon>Pseudomonadota</taxon>
        <taxon>Gammaproteobacteria</taxon>
        <taxon>Legionellales</taxon>
        <taxon>Legionellaceae</taxon>
        <taxon>Legionella</taxon>
    </lineage>
</organism>
<dbReference type="PROSITE" id="PS51257">
    <property type="entry name" value="PROKAR_LIPOPROTEIN"/>
    <property type="match status" value="1"/>
</dbReference>
<dbReference type="Proteomes" id="UP000054854">
    <property type="component" value="Unassembled WGS sequence"/>
</dbReference>
<evidence type="ECO:0000313" key="3">
    <source>
        <dbReference type="Proteomes" id="UP000054854"/>
    </source>
</evidence>